<dbReference type="InterPro" id="IPR001202">
    <property type="entry name" value="WW_dom"/>
</dbReference>
<dbReference type="PROSITE" id="PS01159">
    <property type="entry name" value="WW_DOMAIN_1"/>
    <property type="match status" value="2"/>
</dbReference>
<feature type="compositionally biased region" description="Basic and acidic residues" evidence="5">
    <location>
        <begin position="105"/>
        <end position="115"/>
    </location>
</feature>
<evidence type="ECO:0000313" key="8">
    <source>
        <dbReference type="Proteomes" id="UP000054988"/>
    </source>
</evidence>
<dbReference type="eggNOG" id="KOG0940">
    <property type="taxonomic scope" value="Eukaryota"/>
</dbReference>
<evidence type="ECO:0000256" key="5">
    <source>
        <dbReference type="SAM" id="MobiDB-lite"/>
    </source>
</evidence>
<feature type="region of interest" description="Disordered" evidence="5">
    <location>
        <begin position="105"/>
        <end position="133"/>
    </location>
</feature>
<dbReference type="Gene3D" id="2.20.70.10">
    <property type="match status" value="3"/>
</dbReference>
<evidence type="ECO:0000313" key="7">
    <source>
        <dbReference type="EMBL" id="KTB30378.1"/>
    </source>
</evidence>
<dbReference type="PRINTS" id="PR00403">
    <property type="entry name" value="WWDOMAIN"/>
</dbReference>
<feature type="domain" description="WW" evidence="6">
    <location>
        <begin position="48"/>
        <end position="81"/>
    </location>
</feature>
<dbReference type="Pfam" id="PF00397">
    <property type="entry name" value="WW"/>
    <property type="match status" value="3"/>
</dbReference>
<organism evidence="7 8">
    <name type="scientific">Moniliophthora roreri</name>
    <name type="common">Frosty pod rot fungus</name>
    <name type="synonym">Monilia roreri</name>
    <dbReference type="NCBI Taxonomy" id="221103"/>
    <lineage>
        <taxon>Eukaryota</taxon>
        <taxon>Fungi</taxon>
        <taxon>Dikarya</taxon>
        <taxon>Basidiomycota</taxon>
        <taxon>Agaricomycotina</taxon>
        <taxon>Agaricomycetes</taxon>
        <taxon>Agaricomycetidae</taxon>
        <taxon>Agaricales</taxon>
        <taxon>Marasmiineae</taxon>
        <taxon>Marasmiaceae</taxon>
        <taxon>Moniliophthora</taxon>
    </lineage>
</organism>
<dbReference type="SMART" id="SM00456">
    <property type="entry name" value="WW"/>
    <property type="match status" value="3"/>
</dbReference>
<feature type="compositionally biased region" description="Basic and acidic residues" evidence="5">
    <location>
        <begin position="35"/>
        <end position="47"/>
    </location>
</feature>
<proteinExistence type="predicted"/>
<evidence type="ECO:0000259" key="6">
    <source>
        <dbReference type="PROSITE" id="PS50020"/>
    </source>
</evidence>
<feature type="domain" description="WW" evidence="6">
    <location>
        <begin position="90"/>
        <end position="116"/>
    </location>
</feature>
<dbReference type="GO" id="GO:0035329">
    <property type="term" value="P:hippo signaling"/>
    <property type="evidence" value="ECO:0007669"/>
    <property type="project" value="TreeGrafter"/>
</dbReference>
<keyword evidence="4" id="KW-0539">Nucleus</keyword>
<comment type="caution">
    <text evidence="7">The sequence shown here is derived from an EMBL/GenBank/DDBJ whole genome shotgun (WGS) entry which is preliminary data.</text>
</comment>
<dbReference type="PANTHER" id="PTHR17616:SF8">
    <property type="entry name" value="TRANSCRIPTIONAL COACTIVATOR YORKIE"/>
    <property type="match status" value="1"/>
</dbReference>
<dbReference type="InterPro" id="IPR036020">
    <property type="entry name" value="WW_dom_sf"/>
</dbReference>
<sequence>MTANIDKPLPPGWEKRFDSRSRAYYYIDHNTRTTTWDDPRLPPEQLKEPLPYGWEQATTPNGLVYFIDHNTKTTTWFDPRLPPSKRPEVEMRYTEDGQVYFVDHTTKTTSWEDPRGAPIEDYTRPPPRDRSKL</sequence>
<dbReference type="Proteomes" id="UP000054988">
    <property type="component" value="Unassembled WGS sequence"/>
</dbReference>
<dbReference type="FunFam" id="2.20.70.10:FF:000017">
    <property type="entry name" value="E3 ubiquitin-protein ligase"/>
    <property type="match status" value="1"/>
</dbReference>
<dbReference type="AlphaFoldDB" id="A0A0W0F231"/>
<dbReference type="GO" id="GO:0003713">
    <property type="term" value="F:transcription coactivator activity"/>
    <property type="evidence" value="ECO:0007669"/>
    <property type="project" value="TreeGrafter"/>
</dbReference>
<name>A0A0W0F231_MONRR</name>
<keyword evidence="3" id="KW-0963">Cytoplasm</keyword>
<comment type="subcellular location">
    <subcellularLocation>
        <location evidence="2">Cytoplasm</location>
    </subcellularLocation>
    <subcellularLocation>
        <location evidence="1">Nucleus</location>
    </subcellularLocation>
</comment>
<dbReference type="SUPFAM" id="SSF51045">
    <property type="entry name" value="WW domain"/>
    <property type="match status" value="3"/>
</dbReference>
<dbReference type="PROSITE" id="PS50020">
    <property type="entry name" value="WW_DOMAIN_2"/>
    <property type="match status" value="3"/>
</dbReference>
<dbReference type="GO" id="GO:0005737">
    <property type="term" value="C:cytoplasm"/>
    <property type="evidence" value="ECO:0007669"/>
    <property type="project" value="UniProtKB-SubCell"/>
</dbReference>
<evidence type="ECO:0000256" key="4">
    <source>
        <dbReference type="ARBA" id="ARBA00023242"/>
    </source>
</evidence>
<feature type="region of interest" description="Disordered" evidence="5">
    <location>
        <begin position="35"/>
        <end position="54"/>
    </location>
</feature>
<dbReference type="GO" id="GO:0045944">
    <property type="term" value="P:positive regulation of transcription by RNA polymerase II"/>
    <property type="evidence" value="ECO:0007669"/>
    <property type="project" value="TreeGrafter"/>
</dbReference>
<gene>
    <name evidence="7" type="ORF">WG66_17034</name>
</gene>
<evidence type="ECO:0000256" key="3">
    <source>
        <dbReference type="ARBA" id="ARBA00022490"/>
    </source>
</evidence>
<protein>
    <recommendedName>
        <fullName evidence="6">WW domain-containing protein</fullName>
    </recommendedName>
</protein>
<feature type="domain" description="WW" evidence="6">
    <location>
        <begin position="7"/>
        <end position="41"/>
    </location>
</feature>
<dbReference type="CDD" id="cd00201">
    <property type="entry name" value="WW"/>
    <property type="match status" value="3"/>
</dbReference>
<reference evidence="7 8" key="1">
    <citation type="submission" date="2015-12" db="EMBL/GenBank/DDBJ databases">
        <title>Draft genome sequence of Moniliophthora roreri, the causal agent of frosty pod rot of cacao.</title>
        <authorList>
            <person name="Aime M.C."/>
            <person name="Diaz-Valderrama J.R."/>
            <person name="Kijpornyongpan T."/>
            <person name="Phillips-Mora W."/>
        </authorList>
    </citation>
    <scope>NUCLEOTIDE SEQUENCE [LARGE SCALE GENOMIC DNA]</scope>
    <source>
        <strain evidence="7 8">MCA 2952</strain>
    </source>
</reference>
<dbReference type="InterPro" id="IPR051583">
    <property type="entry name" value="YAP1"/>
</dbReference>
<accession>A0A0W0F231</accession>
<dbReference type="GO" id="GO:0005634">
    <property type="term" value="C:nucleus"/>
    <property type="evidence" value="ECO:0007669"/>
    <property type="project" value="UniProtKB-SubCell"/>
</dbReference>
<evidence type="ECO:0000256" key="1">
    <source>
        <dbReference type="ARBA" id="ARBA00004123"/>
    </source>
</evidence>
<feature type="compositionally biased region" description="Basic and acidic residues" evidence="5">
    <location>
        <begin position="121"/>
        <end position="133"/>
    </location>
</feature>
<dbReference type="PANTHER" id="PTHR17616">
    <property type="entry name" value="YES-ASSOCIATED PROTEIN YAP1 FAMILY MEMBER"/>
    <property type="match status" value="1"/>
</dbReference>
<evidence type="ECO:0000256" key="2">
    <source>
        <dbReference type="ARBA" id="ARBA00004496"/>
    </source>
</evidence>
<dbReference type="EMBL" id="LATX01002387">
    <property type="protein sequence ID" value="KTB30378.1"/>
    <property type="molecule type" value="Genomic_DNA"/>
</dbReference>